<proteinExistence type="predicted"/>
<comment type="caution">
    <text evidence="3">The sequence shown here is derived from an EMBL/GenBank/DDBJ whole genome shotgun (WGS) entry which is preliminary data.</text>
</comment>
<name>A0AAW0BFQ5_9AGAR</name>
<feature type="domain" description="BTB" evidence="2">
    <location>
        <begin position="26"/>
        <end position="97"/>
    </location>
</feature>
<dbReference type="PROSITE" id="PS50097">
    <property type="entry name" value="BTB"/>
    <property type="match status" value="1"/>
</dbReference>
<evidence type="ECO:0000313" key="3">
    <source>
        <dbReference type="EMBL" id="KAK7025111.1"/>
    </source>
</evidence>
<dbReference type="Proteomes" id="UP001362999">
    <property type="component" value="Unassembled WGS sequence"/>
</dbReference>
<dbReference type="SUPFAM" id="SSF54695">
    <property type="entry name" value="POZ domain"/>
    <property type="match status" value="1"/>
</dbReference>
<dbReference type="SMART" id="SM00225">
    <property type="entry name" value="BTB"/>
    <property type="match status" value="1"/>
</dbReference>
<dbReference type="InterPro" id="IPR000210">
    <property type="entry name" value="BTB/POZ_dom"/>
</dbReference>
<dbReference type="Pfam" id="PF00651">
    <property type="entry name" value="BTB"/>
    <property type="match status" value="1"/>
</dbReference>
<organism evidence="3 4">
    <name type="scientific">Favolaschia claudopus</name>
    <dbReference type="NCBI Taxonomy" id="2862362"/>
    <lineage>
        <taxon>Eukaryota</taxon>
        <taxon>Fungi</taxon>
        <taxon>Dikarya</taxon>
        <taxon>Basidiomycota</taxon>
        <taxon>Agaricomycotina</taxon>
        <taxon>Agaricomycetes</taxon>
        <taxon>Agaricomycetidae</taxon>
        <taxon>Agaricales</taxon>
        <taxon>Marasmiineae</taxon>
        <taxon>Mycenaceae</taxon>
        <taxon>Favolaschia</taxon>
    </lineage>
</organism>
<dbReference type="EMBL" id="JAWWNJ010000034">
    <property type="protein sequence ID" value="KAK7025111.1"/>
    <property type="molecule type" value="Genomic_DNA"/>
</dbReference>
<evidence type="ECO:0000256" key="1">
    <source>
        <dbReference type="SAM" id="MobiDB-lite"/>
    </source>
</evidence>
<keyword evidence="4" id="KW-1185">Reference proteome</keyword>
<feature type="region of interest" description="Disordered" evidence="1">
    <location>
        <begin position="1"/>
        <end position="26"/>
    </location>
</feature>
<sequence length="308" mass="34542">MSSPPAKRQRTEDAPPTRSSTWRSDGNVVLQAGNTQYRVHWSVLALHSPVFHDMHGLPQPAEQATVEGCPVVELPDDPQDVEHLLTALYTPTFLSQEKISFSAVAALVRLGKKYEFKDLFDSVVGRLASEIPMTLQAYDAMEGEYLAIESYLGLNLDILILASENNLFTILPCVYFFATDELFEGITRTDGTTVCLPPSLLRKCIVAQQNLVLKQSQLDYTFGWAFDGVFDGCMAKVKCMEARTEFLGHFLPSGFYGFLEPSHIKFYGFCSSCAGYAKKRLIAGRQKLWDELPDVFGLPPWNELKNEY</sequence>
<dbReference type="InterPro" id="IPR011333">
    <property type="entry name" value="SKP1/BTB/POZ_sf"/>
</dbReference>
<gene>
    <name evidence="3" type="ORF">R3P38DRAFT_3533367</name>
</gene>
<protein>
    <submittedName>
        <fullName evidence="3">BTB domain-containing protein</fullName>
    </submittedName>
</protein>
<accession>A0AAW0BFQ5</accession>
<dbReference type="AlphaFoldDB" id="A0AAW0BFQ5"/>
<evidence type="ECO:0000313" key="4">
    <source>
        <dbReference type="Proteomes" id="UP001362999"/>
    </source>
</evidence>
<evidence type="ECO:0000259" key="2">
    <source>
        <dbReference type="PROSITE" id="PS50097"/>
    </source>
</evidence>
<dbReference type="Gene3D" id="3.30.710.10">
    <property type="entry name" value="Potassium Channel Kv1.1, Chain A"/>
    <property type="match status" value="1"/>
</dbReference>
<dbReference type="CDD" id="cd18186">
    <property type="entry name" value="BTB_POZ_ZBTB_KLHL-like"/>
    <property type="match status" value="1"/>
</dbReference>
<reference evidence="3 4" key="1">
    <citation type="journal article" date="2024" name="J Genomics">
        <title>Draft genome sequencing and assembly of Favolaschia claudopus CIRM-BRFM 2984 isolated from oak limbs.</title>
        <authorList>
            <person name="Navarro D."/>
            <person name="Drula E."/>
            <person name="Chaduli D."/>
            <person name="Cazenave R."/>
            <person name="Ahrendt S."/>
            <person name="Wang J."/>
            <person name="Lipzen A."/>
            <person name="Daum C."/>
            <person name="Barry K."/>
            <person name="Grigoriev I.V."/>
            <person name="Favel A."/>
            <person name="Rosso M.N."/>
            <person name="Martin F."/>
        </authorList>
    </citation>
    <scope>NUCLEOTIDE SEQUENCE [LARGE SCALE GENOMIC DNA]</scope>
    <source>
        <strain evidence="3 4">CIRM-BRFM 2984</strain>
    </source>
</reference>